<accession>A0A2R5G2K3</accession>
<protein>
    <submittedName>
        <fullName evidence="1">Uncharacterized protein</fullName>
    </submittedName>
</protein>
<dbReference type="InParanoid" id="A0A2R5G2K3"/>
<dbReference type="InterPro" id="IPR036412">
    <property type="entry name" value="HAD-like_sf"/>
</dbReference>
<proteinExistence type="predicted"/>
<organism evidence="1 2">
    <name type="scientific">Hondaea fermentalgiana</name>
    <dbReference type="NCBI Taxonomy" id="2315210"/>
    <lineage>
        <taxon>Eukaryota</taxon>
        <taxon>Sar</taxon>
        <taxon>Stramenopiles</taxon>
        <taxon>Bigyra</taxon>
        <taxon>Labyrinthulomycetes</taxon>
        <taxon>Thraustochytrida</taxon>
        <taxon>Thraustochytriidae</taxon>
        <taxon>Hondaea</taxon>
    </lineage>
</organism>
<evidence type="ECO:0000313" key="2">
    <source>
        <dbReference type="Proteomes" id="UP000241890"/>
    </source>
</evidence>
<keyword evidence="2" id="KW-1185">Reference proteome</keyword>
<reference evidence="1 2" key="1">
    <citation type="submission" date="2017-12" db="EMBL/GenBank/DDBJ databases">
        <title>Sequencing, de novo assembly and annotation of complete genome of a new Thraustochytrid species, strain FCC1311.</title>
        <authorList>
            <person name="Sedici K."/>
            <person name="Godart F."/>
            <person name="Aiese Cigliano R."/>
            <person name="Sanseverino W."/>
            <person name="Barakat M."/>
            <person name="Ortet P."/>
            <person name="Marechal E."/>
            <person name="Cagnac O."/>
            <person name="Amato A."/>
        </authorList>
    </citation>
    <scope>NUCLEOTIDE SEQUENCE [LARGE SCALE GENOMIC DNA]</scope>
</reference>
<dbReference type="AlphaFoldDB" id="A0A2R5G2K3"/>
<evidence type="ECO:0000313" key="1">
    <source>
        <dbReference type="EMBL" id="GBG23958.1"/>
    </source>
</evidence>
<sequence>MALLQLPKQTDEDLSATAVVFDFDKVLANVPGAGHSGTHNPNRIRGGLDTVQTLAMLQARKVPLFIATARSTPALLQDLIAKLGKSCSGNEQSLLKYFIESGSDVAHRGTRVTAPPPVPSRGTPVLDPNQGVGAAAVAAAAAPEEPLSDAAARLLGEDPIVINELRNDPLRVTIKRVEGTRVFSAGYDKAKLVAHLITHEIEPERRRIIFVDDNVFHAYFVLQESPGHVHAQQPQRQCTVVSSWWDPSEEQSRGQMMVINDSDFSYTKAYQECLSAFGVDEPERVRTAGILLAKALLRGES</sequence>
<gene>
    <name evidence="1" type="ORF">FCC1311_001772</name>
</gene>
<dbReference type="Proteomes" id="UP000241890">
    <property type="component" value="Unassembled WGS sequence"/>
</dbReference>
<dbReference type="EMBL" id="BEYU01000001">
    <property type="protein sequence ID" value="GBG23958.1"/>
    <property type="molecule type" value="Genomic_DNA"/>
</dbReference>
<dbReference type="SUPFAM" id="SSF56784">
    <property type="entry name" value="HAD-like"/>
    <property type="match status" value="1"/>
</dbReference>
<name>A0A2R5G2K3_9STRA</name>
<comment type="caution">
    <text evidence="1">The sequence shown here is derived from an EMBL/GenBank/DDBJ whole genome shotgun (WGS) entry which is preliminary data.</text>
</comment>